<dbReference type="PaxDb" id="3218-PP1S49_252V6.1"/>
<evidence type="ECO:0008006" key="5">
    <source>
        <dbReference type="Google" id="ProtNLM"/>
    </source>
</evidence>
<dbReference type="PANTHER" id="PTHR33179:SF83">
    <property type="entry name" value="VQ DOMAIN-CONTAINING PROTEIN"/>
    <property type="match status" value="1"/>
</dbReference>
<feature type="region of interest" description="Disordered" evidence="1">
    <location>
        <begin position="103"/>
        <end position="128"/>
    </location>
</feature>
<dbReference type="EnsemblPlants" id="Pp3c23_18340V3.1">
    <property type="protein sequence ID" value="Pp3c23_18340V3.1"/>
    <property type="gene ID" value="Pp3c23_18340"/>
</dbReference>
<reference evidence="2 4" key="2">
    <citation type="journal article" date="2018" name="Plant J.">
        <title>The Physcomitrella patens chromosome-scale assembly reveals moss genome structure and evolution.</title>
        <authorList>
            <person name="Lang D."/>
            <person name="Ullrich K.K."/>
            <person name="Murat F."/>
            <person name="Fuchs J."/>
            <person name="Jenkins J."/>
            <person name="Haas F.B."/>
            <person name="Piednoel M."/>
            <person name="Gundlach H."/>
            <person name="Van Bel M."/>
            <person name="Meyberg R."/>
            <person name="Vives C."/>
            <person name="Morata J."/>
            <person name="Symeonidi A."/>
            <person name="Hiss M."/>
            <person name="Muchero W."/>
            <person name="Kamisugi Y."/>
            <person name="Saleh O."/>
            <person name="Blanc G."/>
            <person name="Decker E.L."/>
            <person name="van Gessel N."/>
            <person name="Grimwood J."/>
            <person name="Hayes R.D."/>
            <person name="Graham S.W."/>
            <person name="Gunter L.E."/>
            <person name="McDaniel S.F."/>
            <person name="Hoernstein S.N.W."/>
            <person name="Larsson A."/>
            <person name="Li F.W."/>
            <person name="Perroud P.F."/>
            <person name="Phillips J."/>
            <person name="Ranjan P."/>
            <person name="Rokshar D.S."/>
            <person name="Rothfels C.J."/>
            <person name="Schneider L."/>
            <person name="Shu S."/>
            <person name="Stevenson D.W."/>
            <person name="Thummler F."/>
            <person name="Tillich M."/>
            <person name="Villarreal Aguilar J.C."/>
            <person name="Widiez T."/>
            <person name="Wong G.K."/>
            <person name="Wymore A."/>
            <person name="Zhang Y."/>
            <person name="Zimmer A.D."/>
            <person name="Quatrano R.S."/>
            <person name="Mayer K.F.X."/>
            <person name="Goodstein D."/>
            <person name="Casacuberta J.M."/>
            <person name="Vandepoele K."/>
            <person name="Reski R."/>
            <person name="Cuming A.C."/>
            <person name="Tuskan G.A."/>
            <person name="Maumus F."/>
            <person name="Salse J."/>
            <person name="Schmutz J."/>
            <person name="Rensing S.A."/>
        </authorList>
    </citation>
    <scope>NUCLEOTIDE SEQUENCE [LARGE SCALE GENOMIC DNA]</scope>
    <source>
        <strain evidence="3 4">cv. Gransden 2004</strain>
    </source>
</reference>
<reference evidence="2 4" key="1">
    <citation type="journal article" date="2008" name="Science">
        <title>The Physcomitrella genome reveals evolutionary insights into the conquest of land by plants.</title>
        <authorList>
            <person name="Rensing S."/>
            <person name="Lang D."/>
            <person name="Zimmer A."/>
            <person name="Terry A."/>
            <person name="Salamov A."/>
            <person name="Shapiro H."/>
            <person name="Nishiyama T."/>
            <person name="Perroud P.-F."/>
            <person name="Lindquist E."/>
            <person name="Kamisugi Y."/>
            <person name="Tanahashi T."/>
            <person name="Sakakibara K."/>
            <person name="Fujita T."/>
            <person name="Oishi K."/>
            <person name="Shin-I T."/>
            <person name="Kuroki Y."/>
            <person name="Toyoda A."/>
            <person name="Suzuki Y."/>
            <person name="Hashimoto A."/>
            <person name="Yamaguchi K."/>
            <person name="Sugano A."/>
            <person name="Kohara Y."/>
            <person name="Fujiyama A."/>
            <person name="Anterola A."/>
            <person name="Aoki S."/>
            <person name="Ashton N."/>
            <person name="Barbazuk W.B."/>
            <person name="Barker E."/>
            <person name="Bennetzen J."/>
            <person name="Bezanilla M."/>
            <person name="Blankenship R."/>
            <person name="Cho S.H."/>
            <person name="Dutcher S."/>
            <person name="Estelle M."/>
            <person name="Fawcett J.A."/>
            <person name="Gundlach H."/>
            <person name="Hanada K."/>
            <person name="Heyl A."/>
            <person name="Hicks K.A."/>
            <person name="Hugh J."/>
            <person name="Lohr M."/>
            <person name="Mayer K."/>
            <person name="Melkozernov A."/>
            <person name="Murata T."/>
            <person name="Nelson D."/>
            <person name="Pils B."/>
            <person name="Prigge M."/>
            <person name="Reiss B."/>
            <person name="Renner T."/>
            <person name="Rombauts S."/>
            <person name="Rushton P."/>
            <person name="Sanderfoot A."/>
            <person name="Schween G."/>
            <person name="Shiu S.-H."/>
            <person name="Stueber K."/>
            <person name="Theodoulou F.L."/>
            <person name="Tu H."/>
            <person name="Van de Peer Y."/>
            <person name="Verrier P.J."/>
            <person name="Waters E."/>
            <person name="Wood A."/>
            <person name="Yang L."/>
            <person name="Cove D."/>
            <person name="Cuming A."/>
            <person name="Hasebe M."/>
            <person name="Lucas S."/>
            <person name="Mishler D.B."/>
            <person name="Reski R."/>
            <person name="Grigoriev I."/>
            <person name="Quatrano R.S."/>
            <person name="Boore J.L."/>
        </authorList>
    </citation>
    <scope>NUCLEOTIDE SEQUENCE [LARGE SCALE GENOMIC DNA]</scope>
    <source>
        <strain evidence="3 4">cv. Gransden 2004</strain>
    </source>
</reference>
<gene>
    <name evidence="2" type="ORF">PHYPA_028260</name>
</gene>
<dbReference type="Proteomes" id="UP000006727">
    <property type="component" value="Chromosome 23"/>
</dbReference>
<dbReference type="Gramene" id="Pp3c23_18340V3.1">
    <property type="protein sequence ID" value="Pp3c23_18340V3.1"/>
    <property type="gene ID" value="Pp3c23_18340"/>
</dbReference>
<accession>A0A2K1IJV8</accession>
<evidence type="ECO:0000313" key="3">
    <source>
        <dbReference type="EnsemblPlants" id="Pp3c23_18340V3.1"/>
    </source>
</evidence>
<evidence type="ECO:0000313" key="2">
    <source>
        <dbReference type="EMBL" id="PNR29566.1"/>
    </source>
</evidence>
<evidence type="ECO:0000313" key="4">
    <source>
        <dbReference type="Proteomes" id="UP000006727"/>
    </source>
</evidence>
<feature type="region of interest" description="Disordered" evidence="1">
    <location>
        <begin position="152"/>
        <end position="197"/>
    </location>
</feature>
<organism evidence="2">
    <name type="scientific">Physcomitrium patens</name>
    <name type="common">Spreading-leaved earth moss</name>
    <name type="synonym">Physcomitrella patens</name>
    <dbReference type="NCBI Taxonomy" id="3218"/>
    <lineage>
        <taxon>Eukaryota</taxon>
        <taxon>Viridiplantae</taxon>
        <taxon>Streptophyta</taxon>
        <taxon>Embryophyta</taxon>
        <taxon>Bryophyta</taxon>
        <taxon>Bryophytina</taxon>
        <taxon>Bryopsida</taxon>
        <taxon>Funariidae</taxon>
        <taxon>Funariales</taxon>
        <taxon>Funariaceae</taxon>
        <taxon>Physcomitrium</taxon>
    </lineage>
</organism>
<sequence length="366" mass="40984">MDCPSVGMHGRHSCLDQVTADNLFESHGEYCVECRDSSQCYLRFRELFKWGSFLSIRISDLAMANWQWDWDFELEGQQESPLSSSPLRSSSSPCSLAIRSEEHVAQEPLSDDGQCRDEMGVDNSPASSRSLVQTLQKCLTSLPQYTNMTDCARQSMSDPAGAAPTTSRNFSSPSKSLGPTKPSPKRRQRPSRRTPVTVLETNPWEFRDTVQRLTGLRAAPNPNAALVRPQPTRPGPSTFVRPDYLQPLRPFRSISTPTPQPNPFITPLSPPMNPLMHPSLLRSRSSELTMPQFPMREPVENITELLYEPEFRNLTRALPVPAAPLQQFRLDAQNSLRNVSNLDDEIMASGSLPPDFPSFRDHASNG</sequence>
<keyword evidence="4" id="KW-1185">Reference proteome</keyword>
<dbReference type="AlphaFoldDB" id="A0A2K1IJV8"/>
<feature type="compositionally biased region" description="Basic residues" evidence="1">
    <location>
        <begin position="183"/>
        <end position="192"/>
    </location>
</feature>
<name>A0A2K1IJV8_PHYPA</name>
<dbReference type="PANTHER" id="PTHR33179">
    <property type="entry name" value="VQ MOTIF-CONTAINING PROTEIN"/>
    <property type="match status" value="1"/>
</dbReference>
<protein>
    <recommendedName>
        <fullName evidence="5">VQ domain-containing protein</fullName>
    </recommendedName>
</protein>
<reference evidence="3" key="3">
    <citation type="submission" date="2020-12" db="UniProtKB">
        <authorList>
            <consortium name="EnsemblPlants"/>
        </authorList>
    </citation>
    <scope>IDENTIFICATION</scope>
</reference>
<dbReference type="EMBL" id="ABEU02000023">
    <property type="protein sequence ID" value="PNR29566.1"/>
    <property type="molecule type" value="Genomic_DNA"/>
</dbReference>
<feature type="compositionally biased region" description="Polar residues" evidence="1">
    <location>
        <begin position="164"/>
        <end position="177"/>
    </location>
</feature>
<proteinExistence type="predicted"/>
<evidence type="ECO:0000256" key="1">
    <source>
        <dbReference type="SAM" id="MobiDB-lite"/>
    </source>
</evidence>
<dbReference type="InterPro" id="IPR039609">
    <property type="entry name" value="VQ_15/22"/>
</dbReference>